<dbReference type="SUPFAM" id="SSF56300">
    <property type="entry name" value="Metallo-dependent phosphatases"/>
    <property type="match status" value="1"/>
</dbReference>
<dbReference type="InterPro" id="IPR004843">
    <property type="entry name" value="Calcineurin-like_PHP"/>
</dbReference>
<gene>
    <name evidence="2" type="ORF">JW646_18540</name>
</gene>
<evidence type="ECO:0000313" key="2">
    <source>
        <dbReference type="EMBL" id="UEL47593.1"/>
    </source>
</evidence>
<dbReference type="RefSeq" id="WP_228415967.1">
    <property type="nucleotide sequence ID" value="NZ_CP081135.1"/>
</dbReference>
<dbReference type="KEGG" id="tem:JW646_18540"/>
<keyword evidence="3" id="KW-1185">Reference proteome</keyword>
<proteinExistence type="predicted"/>
<dbReference type="EMBL" id="CP081135">
    <property type="protein sequence ID" value="UEL47593.1"/>
    <property type="molecule type" value="Genomic_DNA"/>
</dbReference>
<sequence length="1092" mass="122225">MSYLDRKDLLSADLMSRSITKEGSIKYYNTDKNVANIYMKLMATSSDGVQKEVAVDEASNYTVKIDVIKPKTNQIRTVPGVLSTDLTDETCAIWKFELGEDFTNQIGEVICQTYIKNSTQNLTMKYFAYTVEADKLTGLNSEIVTDPDLPILKQLIKEVKETAQTVNNIDDVNITDTKTFSNKKIDEKFTNVDVQFNTIVQEKADKATTTNIQTQVDNIEFNKATKQEVEVERQRINSFTTLTTGSTTGDAELIDGRIGADGNTYANIGNAIRTQIGDLNDINDIINNKIFDDVYFTNWYNKNAQINITKNTINFVDSTTCISTADSLVNSDNFPKGTTITYEVAYGYKVNIYVVNKGNGQVVGKYTEKTANKVFTSTSDNLKVHATLFKSDGSTITISECNNLTTIISTPIKNTISQLEKDILTLKKEHFILEKSKPITPYYLTWTGFNNYFTTIDNIRYYTGHADEGYNNGSIRYAFFESDIYGGKISITMDTTKISKANFTFVFIDKNEKMAKTVFSDAYMDDINGEFSVVTDAMYDKMNYYYNFRYLKLNGNLDVVVPKNHRALVIIELVTCVGNSVNTTDDTTKRTSSAIAIHDNSAITVTAYADTQKYETSTDLSLGGTMVKPLDAFLSFGLNSEVANWLWSAKESWMTAWNGSTKKIPIIVVSDVHGTWQQGEPIFKYLSHIVPWDNVSKFINLGDAVFNNTKYNTDGSEEVYNTMKAVLDGIPKEKQMNILGNHDVFKLESPTWISDMDITNLYFTNPGAKYFNDATGDFVLYDNRFNVKYVCVNGWEFVDTRTYANTSDQIDSIIKELERNDGYDIIFISHCPLAIEKQKSNVIRTTQRDYAFDSYNWAVWEKNDNLAVELWNGIANKQAGTVLDSYGNPHSFDFTNLDGNVLCGLHGHTHTNGWYHVGQSGTGVLDILFKNMYFDINSDACIDSLYNYTSKSGAVAYMANSYTVTFALIDRKNSDVEIWNVSGASKGNGEIYGLNHWKAPFTYTPSTTLNLSSNSENKFVGDEIILTATIDSTSEAVVWKSSDETILKVWADYLDGNIGTTAKVYCINTGTATITAINESGTVVASCNVTVS</sequence>
<reference evidence="2 3" key="1">
    <citation type="journal article" date="2023" name="Int. J. Syst. Evol. Microbiol.">
        <title>Terrisporobacter hibernicus sp. nov., isolated from bovine faeces in Northern Ireland.</title>
        <authorList>
            <person name="Mitchell M."/>
            <person name="Nguyen S.V."/>
            <person name="Connor M."/>
            <person name="Fairley D.J."/>
            <person name="Donoghue O."/>
            <person name="Marshall H."/>
            <person name="Koolman L."/>
            <person name="McMullan G."/>
            <person name="Schaffer K.E."/>
            <person name="McGrath J.W."/>
            <person name="Fanning S."/>
        </authorList>
    </citation>
    <scope>NUCLEOTIDE SEQUENCE [LARGE SCALE GENOMIC DNA]</scope>
    <source>
        <strain evidence="2 3">MCA3</strain>
    </source>
</reference>
<dbReference type="Proteomes" id="UP001198983">
    <property type="component" value="Chromosome"/>
</dbReference>
<evidence type="ECO:0000259" key="1">
    <source>
        <dbReference type="Pfam" id="PF00149"/>
    </source>
</evidence>
<feature type="domain" description="Calcineurin-like phosphoesterase" evidence="1">
    <location>
        <begin position="664"/>
        <end position="866"/>
    </location>
</feature>
<evidence type="ECO:0000313" key="3">
    <source>
        <dbReference type="Proteomes" id="UP001198983"/>
    </source>
</evidence>
<dbReference type="Pfam" id="PF00149">
    <property type="entry name" value="Metallophos"/>
    <property type="match status" value="1"/>
</dbReference>
<accession>A0AAX2ZDZ8</accession>
<dbReference type="Gene3D" id="3.60.21.10">
    <property type="match status" value="1"/>
</dbReference>
<name>A0AAX2ZDZ8_9FIRM</name>
<organism evidence="2 3">
    <name type="scientific">Terrisporobacter hibernicus</name>
    <dbReference type="NCBI Taxonomy" id="2813371"/>
    <lineage>
        <taxon>Bacteria</taxon>
        <taxon>Bacillati</taxon>
        <taxon>Bacillota</taxon>
        <taxon>Clostridia</taxon>
        <taxon>Peptostreptococcales</taxon>
        <taxon>Peptostreptococcaceae</taxon>
        <taxon>Terrisporobacter</taxon>
    </lineage>
</organism>
<dbReference type="GO" id="GO:0016787">
    <property type="term" value="F:hydrolase activity"/>
    <property type="evidence" value="ECO:0007669"/>
    <property type="project" value="InterPro"/>
</dbReference>
<dbReference type="AlphaFoldDB" id="A0AAX2ZDZ8"/>
<protein>
    <submittedName>
        <fullName evidence="2">Metallophosphoesterase</fullName>
    </submittedName>
</protein>
<dbReference type="CDD" id="cd00838">
    <property type="entry name" value="MPP_superfamily"/>
    <property type="match status" value="1"/>
</dbReference>
<dbReference type="InterPro" id="IPR029052">
    <property type="entry name" value="Metallo-depent_PP-like"/>
</dbReference>
<dbReference type="Gene3D" id="2.60.40.1080">
    <property type="match status" value="1"/>
</dbReference>